<keyword evidence="3 32" id="KW-0121">Carboxypeptidase</keyword>
<feature type="binding site" evidence="30">
    <location>
        <position position="396"/>
    </location>
    <ligand>
        <name>Zn(2+)</name>
        <dbReference type="ChEBI" id="CHEBI:29105"/>
        <label>2</label>
        <note>catalytic</note>
    </ligand>
</feature>
<comment type="catalytic activity">
    <reaction evidence="20">
        <text>substance P + H2O = substance P(1-8) + Gly-L-Leu-L-Met-NH2</text>
        <dbReference type="Rhea" id="RHEA:71463"/>
        <dbReference type="ChEBI" id="CHEBI:15377"/>
        <dbReference type="ChEBI" id="CHEBI:190692"/>
        <dbReference type="ChEBI" id="CHEBI:190694"/>
        <dbReference type="ChEBI" id="CHEBI:190699"/>
    </reaction>
    <physiologicalReaction direction="left-to-right" evidence="20">
        <dbReference type="Rhea" id="RHEA:71464"/>
    </physiologicalReaction>
</comment>
<feature type="binding site" evidence="28">
    <location>
        <position position="368"/>
    </location>
    <ligand>
        <name>Zn(2+)</name>
        <dbReference type="ChEBI" id="CHEBI:29105"/>
        <label>1</label>
        <note>catalytic</note>
    </ligand>
</feature>
<keyword evidence="7 32" id="KW-0378">Hydrolase</keyword>
<dbReference type="Pfam" id="PF01401">
    <property type="entry name" value="Peptidase_M2"/>
    <property type="match status" value="1"/>
</dbReference>
<feature type="binding site" evidence="30">
    <location>
        <position position="372"/>
    </location>
    <ligand>
        <name>Zn(2+)</name>
        <dbReference type="ChEBI" id="CHEBI:29105"/>
        <label>2</label>
        <note>catalytic</note>
    </ligand>
</feature>
<evidence type="ECO:0000256" key="8">
    <source>
        <dbReference type="ARBA" id="ARBA00022833"/>
    </source>
</evidence>
<feature type="active site" description="Proton acceptor 1" evidence="24">
    <location>
        <position position="369"/>
    </location>
</feature>
<feature type="active site" description="Proton acceptor 2" evidence="26">
    <location>
        <position position="369"/>
    </location>
</feature>
<comment type="catalytic activity">
    <reaction evidence="12">
        <text>Release of a C-terminal dipeptide, oligopeptide-|-Xaa-Yaa, when Xaa is not Pro, and Yaa is neither Asp nor Glu. Thus, conversion of angiotensin I to angiotensin II, with increase in vasoconstrictor activity, but no action on angiotensin II.</text>
        <dbReference type="EC" id="3.4.15.1"/>
    </reaction>
</comment>
<dbReference type="OrthoDB" id="10029630at2759"/>
<feature type="binding site" evidence="27">
    <location>
        <position position="508"/>
    </location>
    <ligand>
        <name>chloride</name>
        <dbReference type="ChEBI" id="CHEBI:17996"/>
        <label>1</label>
    </ligand>
</feature>
<dbReference type="FunFam" id="1.10.1370.30:FF:000004">
    <property type="entry name" value="Angiotensin-converting enzyme"/>
    <property type="match status" value="1"/>
</dbReference>
<dbReference type="GO" id="GO:0008237">
    <property type="term" value="F:metallopeptidase activity"/>
    <property type="evidence" value="ECO:0007669"/>
    <property type="project" value="UniProtKB-KW"/>
</dbReference>
<feature type="signal peptide" evidence="33">
    <location>
        <begin position="1"/>
        <end position="20"/>
    </location>
</feature>
<comment type="caution">
    <text evidence="31">Lacks conserved residue(s) required for the propagation of feature annotation.</text>
</comment>
<feature type="active site" description="Proton donor 1" evidence="24">
    <location>
        <position position="499"/>
    </location>
</feature>
<comment type="catalytic activity">
    <reaction evidence="17">
        <text>angiotensin I + H2O = L-histidyl-L-leucine + angiotensin II</text>
        <dbReference type="Rhea" id="RHEA:63560"/>
        <dbReference type="ChEBI" id="CHEBI:15377"/>
        <dbReference type="ChEBI" id="CHEBI:58506"/>
        <dbReference type="ChEBI" id="CHEBI:147350"/>
        <dbReference type="ChEBI" id="CHEBI:147392"/>
        <dbReference type="EC" id="3.4.15.1"/>
    </reaction>
    <physiologicalReaction direction="left-to-right" evidence="17">
        <dbReference type="Rhea" id="RHEA:63561"/>
    </physiologicalReaction>
</comment>
<dbReference type="RefSeq" id="XP_019646121.1">
    <property type="nucleotide sequence ID" value="XM_019790562.1"/>
</dbReference>
<keyword evidence="8 28" id="KW-0862">Zinc</keyword>
<evidence type="ECO:0000256" key="28">
    <source>
        <dbReference type="PIRSR" id="PIRSR601548-3"/>
    </source>
</evidence>
<dbReference type="AlphaFoldDB" id="A0A6P5AIM0"/>
<evidence type="ECO:0000256" key="1">
    <source>
        <dbReference type="ARBA" id="ARBA00001923"/>
    </source>
</evidence>
<accession>A0A6P5AIM0</accession>
<dbReference type="RefSeq" id="XP_019646119.1">
    <property type="nucleotide sequence ID" value="XM_019790560.1"/>
</dbReference>
<evidence type="ECO:0000256" key="15">
    <source>
        <dbReference type="ARBA" id="ARBA00047629"/>
    </source>
</evidence>
<comment type="catalytic activity">
    <reaction evidence="21">
        <text>neurotensin + H2O = neurotensin(1-11) + L-isoleucyl-L-leucine</text>
        <dbReference type="Rhea" id="RHEA:71475"/>
        <dbReference type="ChEBI" id="CHEBI:15377"/>
        <dbReference type="ChEBI" id="CHEBI:147362"/>
        <dbReference type="ChEBI" id="CHEBI:190704"/>
        <dbReference type="ChEBI" id="CHEBI:190706"/>
    </reaction>
    <physiologicalReaction direction="left-to-right" evidence="21">
        <dbReference type="Rhea" id="RHEA:71476"/>
    </physiologicalReaction>
</comment>
<sequence>MARICLWLVFFLVTVYNSEAQNLITDEEQAKVWLDQYNSMAENIFSLAEEANWAYETDITPQHQQAQVQASLNRDRFKKEAYVNSTKFDVNSFNNETVKRLFSKIKNIGNAGLSDQTKLNRLTQLLADMKQVYSTGKVKDGDRELVFEPDLTNELANGRNYDRLQFIWQGWRDAVGPTLRPMYQEYVTLKNEAITELGYDDVGDYWRSWYETPTFEDDLEDLWQEVRPMYLELHAYVRRRLGEFYGGDKVDQDDPIPAHLFGNMWSQQWNNIYDLVEPFSGKQRIDVTSAMVNKGWDALRMFNESEQFFTSLGLIPMTPEFWRDSMIVRPEGREVVCYASAWDFYNRRDFRIKMCTEVTQDDLQTVHHEMGHIEYFLQYKDQPVAFREGANPGFHEAVGDCLALSVSTPKHLKEIGLIDGVLQEDDEADLNYLMKQALEKIAFLPFAYMMDQWRWKVFDGRITADNMNQEWWKLRQQYQGIIPPVSRSETDFDPGCKFHIPADVPYIRYFVSFIVQFQFYEAMCNAAGHTGPLYKCDFYRSPQAGQLLGDMLKLGSSRPWPDAMEAITGGRRMSARPLLNYFRPLTDWLRQNNTASGVRTGWTKFEPWTSSATKTAESVMTTALFSVLCCLFFSLMG</sequence>
<dbReference type="GO" id="GO:0004180">
    <property type="term" value="F:carboxypeptidase activity"/>
    <property type="evidence" value="ECO:0007669"/>
    <property type="project" value="UniProtKB-KW"/>
</dbReference>
<evidence type="ECO:0000256" key="17">
    <source>
        <dbReference type="ARBA" id="ARBA00047862"/>
    </source>
</evidence>
<keyword evidence="11 25" id="KW-0325">Glycoprotein</keyword>
<evidence type="ECO:0000256" key="27">
    <source>
        <dbReference type="PIRSR" id="PIRSR601548-2"/>
    </source>
</evidence>
<dbReference type="GO" id="GO:0006508">
    <property type="term" value="P:proteolysis"/>
    <property type="evidence" value="ECO:0007669"/>
    <property type="project" value="UniProtKB-KW"/>
</dbReference>
<evidence type="ECO:0000256" key="7">
    <source>
        <dbReference type="ARBA" id="ARBA00022801"/>
    </source>
</evidence>
<comment type="catalytic activity">
    <reaction evidence="22">
        <text>bradykinin + H2O = L-Phe-L-Arg + bradykinin(1-7)</text>
        <dbReference type="Rhea" id="RHEA:71451"/>
        <dbReference type="ChEBI" id="CHEBI:15377"/>
        <dbReference type="ChEBI" id="CHEBI:132988"/>
        <dbReference type="ChEBI" id="CHEBI:133147"/>
        <dbReference type="ChEBI" id="CHEBI:147352"/>
    </reaction>
    <physiologicalReaction direction="left-to-right" evidence="22">
        <dbReference type="Rhea" id="RHEA:71452"/>
    </physiologicalReaction>
</comment>
<feature type="binding site" evidence="27">
    <location>
        <position position="210"/>
    </location>
    <ligand>
        <name>chloride</name>
        <dbReference type="ChEBI" id="CHEBI:17996"/>
        <label>1</label>
    </ligand>
</feature>
<evidence type="ECO:0000313" key="35">
    <source>
        <dbReference type="RefSeq" id="XP_019646119.1"/>
    </source>
</evidence>
<evidence type="ECO:0000256" key="31">
    <source>
        <dbReference type="PROSITE-ProRule" id="PRU01355"/>
    </source>
</evidence>
<keyword evidence="6 33" id="KW-0732">Signal</keyword>
<evidence type="ECO:0000313" key="34">
    <source>
        <dbReference type="Proteomes" id="UP000515135"/>
    </source>
</evidence>
<evidence type="ECO:0000256" key="11">
    <source>
        <dbReference type="ARBA" id="ARBA00023180"/>
    </source>
</evidence>
<dbReference type="SUPFAM" id="SSF55486">
    <property type="entry name" value="Metalloproteases ('zincins'), catalytic domain"/>
    <property type="match status" value="1"/>
</dbReference>
<feature type="disulfide bond" evidence="29 31">
    <location>
        <begin position="337"/>
        <end position="355"/>
    </location>
</feature>
<feature type="glycosylation site" description="N-linked (GlcNAc...) (complex) asparagine" evidence="25">
    <location>
        <position position="95"/>
    </location>
</feature>
<evidence type="ECO:0000256" key="21">
    <source>
        <dbReference type="ARBA" id="ARBA00049273"/>
    </source>
</evidence>
<keyword evidence="10 29" id="KW-1015">Disulfide bond</keyword>
<evidence type="ECO:0000256" key="10">
    <source>
        <dbReference type="ARBA" id="ARBA00023157"/>
    </source>
</evidence>
<evidence type="ECO:0000256" key="23">
    <source>
        <dbReference type="ARBA" id="ARBA00049470"/>
    </source>
</evidence>
<comment type="catalytic activity">
    <reaction evidence="16">
        <text>goralatide + H2O = N-acetyl-L-seryl-L-aspartate + L-lysyl-L-proline</text>
        <dbReference type="Rhea" id="RHEA:71455"/>
        <dbReference type="ChEBI" id="CHEBI:15377"/>
        <dbReference type="ChEBI" id="CHEBI:190701"/>
        <dbReference type="ChEBI" id="CHEBI:190702"/>
        <dbReference type="ChEBI" id="CHEBI:190703"/>
    </reaction>
    <physiologicalReaction direction="left-to-right" evidence="16">
        <dbReference type="Rhea" id="RHEA:71456"/>
    </physiologicalReaction>
</comment>
<evidence type="ECO:0000256" key="16">
    <source>
        <dbReference type="ARBA" id="ARBA00047642"/>
    </source>
</evidence>
<evidence type="ECO:0000256" key="18">
    <source>
        <dbReference type="ARBA" id="ARBA00048012"/>
    </source>
</evidence>
<evidence type="ECO:0000256" key="19">
    <source>
        <dbReference type="ARBA" id="ARBA00048231"/>
    </source>
</evidence>
<comment type="catalytic activity">
    <reaction evidence="23">
        <text>substance P + H2O = substance P(1-9) + L-Leu-L-Met-NH2</text>
        <dbReference type="Rhea" id="RHEA:71459"/>
        <dbReference type="ChEBI" id="CHEBI:15377"/>
        <dbReference type="ChEBI" id="CHEBI:190692"/>
        <dbReference type="ChEBI" id="CHEBI:190693"/>
        <dbReference type="ChEBI" id="CHEBI:190700"/>
    </reaction>
    <physiologicalReaction direction="left-to-right" evidence="23">
        <dbReference type="Rhea" id="RHEA:71460"/>
    </physiologicalReaction>
</comment>
<feature type="disulfide bond" evidence="29">
    <location>
        <begin position="524"/>
        <end position="536"/>
    </location>
</feature>
<comment type="catalytic activity">
    <reaction evidence="18">
        <text>Met-enkephalin + H2O = L-phenylalanyl-L-methionine + L-tyrosylglycylglycine</text>
        <dbReference type="Rhea" id="RHEA:71483"/>
        <dbReference type="ChEBI" id="CHEBI:15377"/>
        <dbReference type="ChEBI" id="CHEBI:189868"/>
        <dbReference type="ChEBI" id="CHEBI:190708"/>
        <dbReference type="ChEBI" id="CHEBI:190709"/>
    </reaction>
    <physiologicalReaction direction="left-to-right" evidence="18">
        <dbReference type="Rhea" id="RHEA:71484"/>
    </physiologicalReaction>
</comment>
<comment type="catalytic activity">
    <reaction evidence="19">
        <text>Leu-enkephalin + H2O = L-tyrosylglycylglycine + L-phenylalanyl-L-leucine</text>
        <dbReference type="Rhea" id="RHEA:71487"/>
        <dbReference type="ChEBI" id="CHEBI:15377"/>
        <dbReference type="ChEBI" id="CHEBI:190689"/>
        <dbReference type="ChEBI" id="CHEBI:190708"/>
        <dbReference type="ChEBI" id="CHEBI:190710"/>
    </reaction>
    <physiologicalReaction direction="left-to-right" evidence="19">
        <dbReference type="Rhea" id="RHEA:71488"/>
    </physiologicalReaction>
</comment>
<dbReference type="GO" id="GO:0046872">
    <property type="term" value="F:metal ion binding"/>
    <property type="evidence" value="ECO:0007669"/>
    <property type="project" value="UniProtKB-KW"/>
</dbReference>
<gene>
    <name evidence="35 36" type="primary">LOC109486676</name>
</gene>
<evidence type="ECO:0000256" key="4">
    <source>
        <dbReference type="ARBA" id="ARBA00022670"/>
    </source>
</evidence>
<evidence type="ECO:0000256" key="25">
    <source>
        <dbReference type="PIRSR" id="PIRSR601548-10"/>
    </source>
</evidence>
<comment type="cofactor">
    <cofactor evidence="1">
        <name>chloride</name>
        <dbReference type="ChEBI" id="CHEBI:17996"/>
    </cofactor>
</comment>
<feature type="active site" description="Proton donor 2" evidence="26">
    <location>
        <position position="499"/>
    </location>
</feature>
<evidence type="ECO:0000256" key="2">
    <source>
        <dbReference type="ARBA" id="ARBA00008139"/>
    </source>
</evidence>
<feature type="binding site" evidence="28">
    <location>
        <position position="396"/>
    </location>
    <ligand>
        <name>Zn(2+)</name>
        <dbReference type="ChEBI" id="CHEBI:29105"/>
        <label>1</label>
        <note>catalytic</note>
    </ligand>
</feature>
<evidence type="ECO:0000256" key="26">
    <source>
        <dbReference type="PIRSR" id="PIRSR601548-11"/>
    </source>
</evidence>
<dbReference type="PRINTS" id="PR00791">
    <property type="entry name" value="PEPDIPTASEA"/>
</dbReference>
<keyword evidence="5 28" id="KW-0479">Metal-binding</keyword>
<evidence type="ECO:0000256" key="22">
    <source>
        <dbReference type="ARBA" id="ARBA00049305"/>
    </source>
</evidence>
<evidence type="ECO:0000256" key="5">
    <source>
        <dbReference type="ARBA" id="ARBA00022723"/>
    </source>
</evidence>
<organism evidence="34 35">
    <name type="scientific">Branchiostoma belcheri</name>
    <name type="common">Amphioxus</name>
    <dbReference type="NCBI Taxonomy" id="7741"/>
    <lineage>
        <taxon>Eukaryota</taxon>
        <taxon>Metazoa</taxon>
        <taxon>Chordata</taxon>
        <taxon>Cephalochordata</taxon>
        <taxon>Leptocardii</taxon>
        <taxon>Amphioxiformes</taxon>
        <taxon>Branchiostomatidae</taxon>
        <taxon>Branchiostoma</taxon>
    </lineage>
</organism>
<evidence type="ECO:0000256" key="6">
    <source>
        <dbReference type="ARBA" id="ARBA00022729"/>
    </source>
</evidence>
<dbReference type="GO" id="GO:0008241">
    <property type="term" value="F:peptidyl-dipeptidase activity"/>
    <property type="evidence" value="ECO:0007669"/>
    <property type="project" value="UniProtKB-EC"/>
</dbReference>
<comment type="cofactor">
    <cofactor evidence="32">
        <name>Zn(2+)</name>
        <dbReference type="ChEBI" id="CHEBI:29105"/>
    </cofactor>
    <text evidence="32">Binds 1 zinc ion per subunit.</text>
</comment>
<name>A0A6P5AIM0_BRABE</name>
<evidence type="ECO:0000256" key="30">
    <source>
        <dbReference type="PIRSR" id="PIRSR601548-8"/>
    </source>
</evidence>
<evidence type="ECO:0000256" key="29">
    <source>
        <dbReference type="PIRSR" id="PIRSR601548-4"/>
    </source>
</evidence>
<keyword evidence="34" id="KW-1185">Reference proteome</keyword>
<feature type="binding site" evidence="30">
    <location>
        <position position="368"/>
    </location>
    <ligand>
        <name>Zn(2+)</name>
        <dbReference type="ChEBI" id="CHEBI:29105"/>
        <label>2</label>
        <note>catalytic</note>
    </ligand>
</feature>
<keyword evidence="4 32" id="KW-0645">Protease</keyword>
<evidence type="ECO:0000256" key="33">
    <source>
        <dbReference type="SAM" id="SignalP"/>
    </source>
</evidence>
<comment type="catalytic activity">
    <reaction evidence="15">
        <text>substance P + H2O = L-Phe-L-Phe-Gly-L-Leu-L-Met-NH2 + substance P(1-6)</text>
        <dbReference type="Rhea" id="RHEA:71471"/>
        <dbReference type="ChEBI" id="CHEBI:15377"/>
        <dbReference type="ChEBI" id="CHEBI:190692"/>
        <dbReference type="ChEBI" id="CHEBI:190696"/>
        <dbReference type="ChEBI" id="CHEBI:190697"/>
    </reaction>
    <physiologicalReaction direction="left-to-right" evidence="15">
        <dbReference type="Rhea" id="RHEA:71472"/>
    </physiologicalReaction>
</comment>
<keyword evidence="9 32" id="KW-0482">Metalloprotease</keyword>
<dbReference type="KEGG" id="bbel:109486676"/>
<evidence type="ECO:0000256" key="32">
    <source>
        <dbReference type="RuleBase" id="RU361144"/>
    </source>
</evidence>
<dbReference type="GeneID" id="109486676"/>
<comment type="similarity">
    <text evidence="2 31 32">Belongs to the peptidase M2 family.</text>
</comment>
<evidence type="ECO:0000313" key="36">
    <source>
        <dbReference type="RefSeq" id="XP_019646121.1"/>
    </source>
</evidence>
<reference evidence="35 36" key="1">
    <citation type="submission" date="2025-04" db="UniProtKB">
        <authorList>
            <consortium name="RefSeq"/>
        </authorList>
    </citation>
    <scope>IDENTIFICATION</scope>
    <source>
        <tissue evidence="35 36">Gonad</tissue>
    </source>
</reference>
<evidence type="ECO:0000256" key="9">
    <source>
        <dbReference type="ARBA" id="ARBA00023049"/>
    </source>
</evidence>
<dbReference type="Gene3D" id="1.10.1370.30">
    <property type="match status" value="2"/>
</dbReference>
<evidence type="ECO:0000256" key="24">
    <source>
        <dbReference type="PIRSR" id="PIRSR601548-1"/>
    </source>
</evidence>
<dbReference type="GO" id="GO:0005886">
    <property type="term" value="C:plasma membrane"/>
    <property type="evidence" value="ECO:0007669"/>
    <property type="project" value="TreeGrafter"/>
</dbReference>
<dbReference type="PROSITE" id="PS52011">
    <property type="entry name" value="PEPTIDASE_M2"/>
    <property type="match status" value="1"/>
</dbReference>
<dbReference type="PANTHER" id="PTHR10514:SF27">
    <property type="entry name" value="ANGIOTENSIN-CONVERTING ENZYME"/>
    <property type="match status" value="1"/>
</dbReference>
<evidence type="ECO:0000256" key="14">
    <source>
        <dbReference type="ARBA" id="ARBA00047529"/>
    </source>
</evidence>
<dbReference type="CDD" id="cd06461">
    <property type="entry name" value="M2_ACE"/>
    <property type="match status" value="1"/>
</dbReference>
<evidence type="ECO:0000256" key="13">
    <source>
        <dbReference type="ARBA" id="ARBA00039858"/>
    </source>
</evidence>
<dbReference type="InterPro" id="IPR001548">
    <property type="entry name" value="Peptidase_M2"/>
</dbReference>
<evidence type="ECO:0000256" key="20">
    <source>
        <dbReference type="ARBA" id="ARBA00049116"/>
    </source>
</evidence>
<protein>
    <recommendedName>
        <fullName evidence="13 32">Angiotensin-converting enzyme</fullName>
        <ecNumber evidence="32">3.4.-.-</ecNumber>
    </recommendedName>
</protein>
<evidence type="ECO:0000256" key="12">
    <source>
        <dbReference type="ARBA" id="ARBA00036868"/>
    </source>
</evidence>
<dbReference type="EC" id="3.4.-.-" evidence="32"/>
<dbReference type="PANTHER" id="PTHR10514">
    <property type="entry name" value="ANGIOTENSIN-CONVERTING ENZYME"/>
    <property type="match status" value="1"/>
</dbReference>
<evidence type="ECO:0000256" key="3">
    <source>
        <dbReference type="ARBA" id="ARBA00022645"/>
    </source>
</evidence>
<feature type="chain" id="PRO_5044647741" description="Angiotensin-converting enzyme" evidence="33">
    <location>
        <begin position="21"/>
        <end position="637"/>
    </location>
</feature>
<comment type="catalytic activity">
    <reaction evidence="14">
        <text>Met-enkephalin-Arg-Phe + H2O = L-arginyl-L-phenylalanine + Met-enkephalin</text>
        <dbReference type="Rhea" id="RHEA:70675"/>
        <dbReference type="ChEBI" id="CHEBI:15377"/>
        <dbReference type="ChEBI" id="CHEBI:189868"/>
        <dbReference type="ChEBI" id="CHEBI:189869"/>
        <dbReference type="ChEBI" id="CHEBI:189870"/>
    </reaction>
    <physiologicalReaction direction="left-to-right" evidence="14">
        <dbReference type="Rhea" id="RHEA:70676"/>
    </physiologicalReaction>
</comment>
<dbReference type="Proteomes" id="UP000515135">
    <property type="component" value="Unplaced"/>
</dbReference>
<feature type="binding site" evidence="28">
    <location>
        <position position="372"/>
    </location>
    <ligand>
        <name>Zn(2+)</name>
        <dbReference type="ChEBI" id="CHEBI:29105"/>
        <label>1</label>
        <note>catalytic</note>
    </ligand>
</feature>
<proteinExistence type="inferred from homology"/>